<accession>A0A1G5RT30</accession>
<dbReference type="Proteomes" id="UP000199208">
    <property type="component" value="Unassembled WGS sequence"/>
</dbReference>
<dbReference type="PANTHER" id="PTHR43415:SF3">
    <property type="entry name" value="GNAT-FAMILY ACETYLTRANSFERASE"/>
    <property type="match status" value="1"/>
</dbReference>
<dbReference type="PANTHER" id="PTHR43415">
    <property type="entry name" value="SPERMIDINE N(1)-ACETYLTRANSFERASE"/>
    <property type="match status" value="1"/>
</dbReference>
<dbReference type="Pfam" id="PF13302">
    <property type="entry name" value="Acetyltransf_3"/>
    <property type="match status" value="1"/>
</dbReference>
<evidence type="ECO:0000259" key="1">
    <source>
        <dbReference type="PROSITE" id="PS51186"/>
    </source>
</evidence>
<dbReference type="OrthoDB" id="9795206at2"/>
<dbReference type="EMBL" id="FMWL01000001">
    <property type="protein sequence ID" value="SCZ76601.1"/>
    <property type="molecule type" value="Genomic_DNA"/>
</dbReference>
<feature type="domain" description="N-acetyltransferase" evidence="1">
    <location>
        <begin position="4"/>
        <end position="163"/>
    </location>
</feature>
<dbReference type="GO" id="GO:0016747">
    <property type="term" value="F:acyltransferase activity, transferring groups other than amino-acyl groups"/>
    <property type="evidence" value="ECO:0007669"/>
    <property type="project" value="InterPro"/>
</dbReference>
<gene>
    <name evidence="2" type="ORF">SAMN03080599_00324</name>
</gene>
<dbReference type="PROSITE" id="PS51186">
    <property type="entry name" value="GNAT"/>
    <property type="match status" value="1"/>
</dbReference>
<evidence type="ECO:0000313" key="3">
    <source>
        <dbReference type="Proteomes" id="UP000199208"/>
    </source>
</evidence>
<keyword evidence="2" id="KW-0808">Transferase</keyword>
<dbReference type="STRING" id="1120920.SAMN03080599_00324"/>
<dbReference type="AlphaFoldDB" id="A0A1G5RT30"/>
<dbReference type="SUPFAM" id="SSF55729">
    <property type="entry name" value="Acyl-CoA N-acyltransferases (Nat)"/>
    <property type="match status" value="1"/>
</dbReference>
<dbReference type="Gene3D" id="3.40.630.30">
    <property type="match status" value="1"/>
</dbReference>
<dbReference type="RefSeq" id="WP_092589131.1">
    <property type="nucleotide sequence ID" value="NZ_FMWL01000001.1"/>
</dbReference>
<keyword evidence="3" id="KW-1185">Reference proteome</keyword>
<proteinExistence type="predicted"/>
<reference evidence="2 3" key="1">
    <citation type="submission" date="2016-10" db="EMBL/GenBank/DDBJ databases">
        <authorList>
            <person name="de Groot N.N."/>
        </authorList>
    </citation>
    <scope>NUCLEOTIDE SEQUENCE [LARGE SCALE GENOMIC DNA]</scope>
    <source>
        <strain evidence="2 3">DSM 2784</strain>
    </source>
</reference>
<protein>
    <submittedName>
        <fullName evidence="2">Protein N-acetyltransferase, RimJ/RimL family</fullName>
    </submittedName>
</protein>
<dbReference type="InterPro" id="IPR000182">
    <property type="entry name" value="GNAT_dom"/>
</dbReference>
<name>A0A1G5RT30_9FIRM</name>
<dbReference type="InterPro" id="IPR016181">
    <property type="entry name" value="Acyl_CoA_acyltransferase"/>
</dbReference>
<organism evidence="2 3">
    <name type="scientific">Acidaminobacter hydrogenoformans DSM 2784</name>
    <dbReference type="NCBI Taxonomy" id="1120920"/>
    <lineage>
        <taxon>Bacteria</taxon>
        <taxon>Bacillati</taxon>
        <taxon>Bacillota</taxon>
        <taxon>Clostridia</taxon>
        <taxon>Peptostreptococcales</taxon>
        <taxon>Acidaminobacteraceae</taxon>
        <taxon>Acidaminobacter</taxon>
    </lineage>
</organism>
<evidence type="ECO:0000313" key="2">
    <source>
        <dbReference type="EMBL" id="SCZ76601.1"/>
    </source>
</evidence>
<sequence length="195" mass="23441">MPDVEVRPLSLADVSQMARWGRHEDIRFQGYNFSGKTYGDFLSWYLMKRQPFRKWIYGAFVGRLLIGYITVKNYRRDLKSAEMGISFNPEWTSKGYGTEAIKQYLTHVFERFELDRVWLKTAAFNARAIRCYEKAGFVAYDQRHEPYEDQSTPIAFVNQWPQWFEYQDELAWIDYIYMEIGRRDIENNVRYITNV</sequence>